<organism evidence="3 4">
    <name type="scientific">Apiospora marii</name>
    <dbReference type="NCBI Taxonomy" id="335849"/>
    <lineage>
        <taxon>Eukaryota</taxon>
        <taxon>Fungi</taxon>
        <taxon>Dikarya</taxon>
        <taxon>Ascomycota</taxon>
        <taxon>Pezizomycotina</taxon>
        <taxon>Sordariomycetes</taxon>
        <taxon>Xylariomycetidae</taxon>
        <taxon>Amphisphaeriales</taxon>
        <taxon>Apiosporaceae</taxon>
        <taxon>Apiospora</taxon>
    </lineage>
</organism>
<accession>A0ABR1S8B2</accession>
<evidence type="ECO:0000313" key="3">
    <source>
        <dbReference type="EMBL" id="KAK8027252.1"/>
    </source>
</evidence>
<feature type="domain" description="Ecp2 effector protein-like" evidence="2">
    <location>
        <begin position="34"/>
        <end position="136"/>
    </location>
</feature>
<keyword evidence="4" id="KW-1185">Reference proteome</keyword>
<dbReference type="Pfam" id="PF14856">
    <property type="entry name" value="Hce2"/>
    <property type="match status" value="1"/>
</dbReference>
<reference evidence="3 4" key="1">
    <citation type="submission" date="2023-01" db="EMBL/GenBank/DDBJ databases">
        <title>Analysis of 21 Apiospora genomes using comparative genomics revels a genus with tremendous synthesis potential of carbohydrate active enzymes and secondary metabolites.</title>
        <authorList>
            <person name="Sorensen T."/>
        </authorList>
    </citation>
    <scope>NUCLEOTIDE SEQUENCE [LARGE SCALE GENOMIC DNA]</scope>
    <source>
        <strain evidence="3 4">CBS 20057</strain>
    </source>
</reference>
<gene>
    <name evidence="3" type="ORF">PG991_004308</name>
</gene>
<comment type="caution">
    <text evidence="3">The sequence shown here is derived from an EMBL/GenBank/DDBJ whole genome shotgun (WGS) entry which is preliminary data.</text>
</comment>
<dbReference type="EMBL" id="JAQQWI010000007">
    <property type="protein sequence ID" value="KAK8027252.1"/>
    <property type="molecule type" value="Genomic_DNA"/>
</dbReference>
<evidence type="ECO:0000256" key="1">
    <source>
        <dbReference type="SAM" id="SignalP"/>
    </source>
</evidence>
<keyword evidence="3" id="KW-0378">Hydrolase</keyword>
<evidence type="ECO:0000313" key="4">
    <source>
        <dbReference type="Proteomes" id="UP001396898"/>
    </source>
</evidence>
<proteinExistence type="predicted"/>
<name>A0ABR1S8B2_9PEZI</name>
<feature type="chain" id="PRO_5047403633" evidence="1">
    <location>
        <begin position="21"/>
        <end position="149"/>
    </location>
</feature>
<keyword evidence="1" id="KW-0732">Signal</keyword>
<feature type="signal peptide" evidence="1">
    <location>
        <begin position="1"/>
        <end position="20"/>
    </location>
</feature>
<dbReference type="GO" id="GO:0016787">
    <property type="term" value="F:hydrolase activity"/>
    <property type="evidence" value="ECO:0007669"/>
    <property type="project" value="UniProtKB-KW"/>
</dbReference>
<dbReference type="InterPro" id="IPR029226">
    <property type="entry name" value="Ecp2-like"/>
</dbReference>
<evidence type="ECO:0000259" key="2">
    <source>
        <dbReference type="Pfam" id="PF14856"/>
    </source>
</evidence>
<sequence length="149" mass="16626">MFSFTRFSGLLALLSSAALAANMQHLSGTQYENKCTYTTWVDETTNDSPLADDCMKVAKPFADAHQGWFFTDVTPTTFQLVGWHGTCAFGVRPVTKGGKTNFFFGSTDVYDLIFDATMRFKKTRSGKIGASGVTRCDDTQVNWKIFRRT</sequence>
<dbReference type="Proteomes" id="UP001396898">
    <property type="component" value="Unassembled WGS sequence"/>
</dbReference>
<protein>
    <submittedName>
        <fullName evidence="3">Glycoside hydrolase</fullName>
    </submittedName>
</protein>